<sequence>MTKKTKTETFLYLKRVEDEDDIETLLSFFLRGFAAMEGWIHWDRTSDGSLFLLIVGWIKFIVTHQGYNPNLSHRQEQIPPVAPVELVGFVHGSEKTSIFVLGNDPNLLPMVLWMMFLRLSVAH</sequence>
<proteinExistence type="predicted"/>
<accession>A0ACC4CPL6</accession>
<dbReference type="Proteomes" id="UP000309997">
    <property type="component" value="Unassembled WGS sequence"/>
</dbReference>
<dbReference type="EMBL" id="RCHU02000002">
    <property type="protein sequence ID" value="KAL3603255.1"/>
    <property type="molecule type" value="Genomic_DNA"/>
</dbReference>
<reference evidence="1 2" key="1">
    <citation type="journal article" date="2024" name="Plant Biotechnol. J.">
        <title>Genome and CRISPR/Cas9 system of a widespread forest tree (Populus alba) in the world.</title>
        <authorList>
            <person name="Liu Y.J."/>
            <person name="Jiang P.F."/>
            <person name="Han X.M."/>
            <person name="Li X.Y."/>
            <person name="Wang H.M."/>
            <person name="Wang Y.J."/>
            <person name="Wang X.X."/>
            <person name="Zeng Q.Y."/>
        </authorList>
    </citation>
    <scope>NUCLEOTIDE SEQUENCE [LARGE SCALE GENOMIC DNA]</scope>
    <source>
        <strain evidence="2">cv. PAL-ZL1</strain>
    </source>
</reference>
<keyword evidence="2" id="KW-1185">Reference proteome</keyword>
<evidence type="ECO:0000313" key="2">
    <source>
        <dbReference type="Proteomes" id="UP000309997"/>
    </source>
</evidence>
<organism evidence="1 2">
    <name type="scientific">Populus alba</name>
    <name type="common">White poplar</name>
    <dbReference type="NCBI Taxonomy" id="43335"/>
    <lineage>
        <taxon>Eukaryota</taxon>
        <taxon>Viridiplantae</taxon>
        <taxon>Streptophyta</taxon>
        <taxon>Embryophyta</taxon>
        <taxon>Tracheophyta</taxon>
        <taxon>Spermatophyta</taxon>
        <taxon>Magnoliopsida</taxon>
        <taxon>eudicotyledons</taxon>
        <taxon>Gunneridae</taxon>
        <taxon>Pentapetalae</taxon>
        <taxon>rosids</taxon>
        <taxon>fabids</taxon>
        <taxon>Malpighiales</taxon>
        <taxon>Salicaceae</taxon>
        <taxon>Saliceae</taxon>
        <taxon>Populus</taxon>
    </lineage>
</organism>
<evidence type="ECO:0000313" key="1">
    <source>
        <dbReference type="EMBL" id="KAL3603255.1"/>
    </source>
</evidence>
<gene>
    <name evidence="1" type="ORF">D5086_004114</name>
</gene>
<name>A0ACC4CPL6_POPAL</name>
<comment type="caution">
    <text evidence="1">The sequence shown here is derived from an EMBL/GenBank/DDBJ whole genome shotgun (WGS) entry which is preliminary data.</text>
</comment>
<protein>
    <submittedName>
        <fullName evidence="1">Uncharacterized protein</fullName>
    </submittedName>
</protein>